<comment type="similarity">
    <text evidence="1">Belongs to the Gfo/Idh/MocA family.</text>
</comment>
<dbReference type="InterPro" id="IPR030827">
    <property type="entry name" value="Myo_inos_IolG"/>
</dbReference>
<dbReference type="PANTHER" id="PTHR42840:SF3">
    <property type="entry name" value="BINDING ROSSMANN FOLD OXIDOREDUCTASE, PUTATIVE (AFU_ORTHOLOGUE AFUA_2G10240)-RELATED"/>
    <property type="match status" value="1"/>
</dbReference>
<name>C0C2H4_9FIRM</name>
<dbReference type="SUPFAM" id="SSF51735">
    <property type="entry name" value="NAD(P)-binding Rossmann-fold domains"/>
    <property type="match status" value="1"/>
</dbReference>
<evidence type="ECO:0000313" key="5">
    <source>
        <dbReference type="EMBL" id="EEG73598.1"/>
    </source>
</evidence>
<gene>
    <name evidence="5" type="ORF">CLOHYLEM_06280</name>
</gene>
<dbReference type="eggNOG" id="COG0673">
    <property type="taxonomic scope" value="Bacteria"/>
</dbReference>
<dbReference type="PANTHER" id="PTHR42840">
    <property type="entry name" value="NAD(P)-BINDING ROSSMANN-FOLD SUPERFAMILY PROTEIN-RELATED"/>
    <property type="match status" value="1"/>
</dbReference>
<dbReference type="Gene3D" id="3.40.50.720">
    <property type="entry name" value="NAD(P)-binding Rossmann-like Domain"/>
    <property type="match status" value="1"/>
</dbReference>
<dbReference type="Gene3D" id="3.30.360.10">
    <property type="entry name" value="Dihydrodipicolinate Reductase, domain 2"/>
    <property type="match status" value="1"/>
</dbReference>
<dbReference type="STRING" id="553973.CLOHYLEM_06280"/>
<feature type="domain" description="Gfo/Idh/MocA-like oxidoreductase N-terminal" evidence="3">
    <location>
        <begin position="7"/>
        <end position="126"/>
    </location>
</feature>
<dbReference type="GO" id="GO:0016491">
    <property type="term" value="F:oxidoreductase activity"/>
    <property type="evidence" value="ECO:0007669"/>
    <property type="project" value="UniProtKB-KW"/>
</dbReference>
<evidence type="ECO:0000256" key="1">
    <source>
        <dbReference type="ARBA" id="ARBA00010928"/>
    </source>
</evidence>
<accession>C0C2H4</accession>
<feature type="domain" description="GFO/IDH/MocA-like oxidoreductase" evidence="4">
    <location>
        <begin position="135"/>
        <end position="254"/>
    </location>
</feature>
<dbReference type="Pfam" id="PF01408">
    <property type="entry name" value="GFO_IDH_MocA"/>
    <property type="match status" value="1"/>
</dbReference>
<protein>
    <submittedName>
        <fullName evidence="5">Oxidoreductase, NAD-binding domain protein</fullName>
    </submittedName>
</protein>
<dbReference type="HOGENOM" id="CLU_023194_0_3_9"/>
<dbReference type="RefSeq" id="WP_006443635.1">
    <property type="nucleotide sequence ID" value="NZ_CP036524.1"/>
</dbReference>
<dbReference type="GO" id="GO:0000166">
    <property type="term" value="F:nucleotide binding"/>
    <property type="evidence" value="ECO:0007669"/>
    <property type="project" value="InterPro"/>
</dbReference>
<evidence type="ECO:0000256" key="2">
    <source>
        <dbReference type="ARBA" id="ARBA00023002"/>
    </source>
</evidence>
<dbReference type="CDD" id="cd02208">
    <property type="entry name" value="cupin_RmlC-like"/>
    <property type="match status" value="1"/>
</dbReference>
<keyword evidence="6" id="KW-1185">Reference proteome</keyword>
<evidence type="ECO:0000259" key="4">
    <source>
        <dbReference type="Pfam" id="PF22725"/>
    </source>
</evidence>
<dbReference type="InterPro" id="IPR000683">
    <property type="entry name" value="Gfo/Idh/MocA-like_OxRdtase_N"/>
</dbReference>
<reference evidence="5" key="1">
    <citation type="submission" date="2009-02" db="EMBL/GenBank/DDBJ databases">
        <authorList>
            <person name="Fulton L."/>
            <person name="Clifton S."/>
            <person name="Fulton B."/>
            <person name="Xu J."/>
            <person name="Minx P."/>
            <person name="Pepin K.H."/>
            <person name="Johnson M."/>
            <person name="Bhonagiri V."/>
            <person name="Nash W.E."/>
            <person name="Mardis E.R."/>
            <person name="Wilson R.K."/>
        </authorList>
    </citation>
    <scope>NUCLEOTIDE SEQUENCE [LARGE SCALE GENOMIC DNA]</scope>
    <source>
        <strain evidence="5">DSM 15053</strain>
    </source>
</reference>
<comment type="caution">
    <text evidence="5">The sequence shown here is derived from an EMBL/GenBank/DDBJ whole genome shotgun (WGS) entry which is preliminary data.</text>
</comment>
<dbReference type="Proteomes" id="UP000004893">
    <property type="component" value="Unassembled WGS sequence"/>
</dbReference>
<sequence length="344" mass="38479">MKDCVTAAVIGLGRIGRTHAEILVSRVGSVRVKYAADAFLNEEMKKWAKELGIKGVTDDPEICLQDPEVDAVYICTSTDTHSEYITRAAKAGKHIFSEKPLDSDLVRLSGALREAEKAGVKFQTGFMRRFDRNHSKAKALIQSGKVGRGQMIRLSCRDTVQSPYEYLKVSGGIFFDMMIHDFDMVRFLTDSEAEEIYAAGGVFTDERLNDIPDVDTAAAFVRMKNGMLAVIDNGRQCWYGHDQRSEIFCTEGTVQVMNEHEDTVVVKKGDGIYAPKPPDFFIERYYEAYVAENQSFVDSILFDRPAAVTAADGVEPIRMAKAAQLSLEQNRPVKLSEITEYRIV</sequence>
<proteinExistence type="inferred from homology"/>
<keyword evidence="2" id="KW-0560">Oxidoreductase</keyword>
<evidence type="ECO:0000259" key="3">
    <source>
        <dbReference type="Pfam" id="PF01408"/>
    </source>
</evidence>
<dbReference type="Pfam" id="PF22725">
    <property type="entry name" value="GFO_IDH_MocA_C3"/>
    <property type="match status" value="1"/>
</dbReference>
<dbReference type="InterPro" id="IPR036291">
    <property type="entry name" value="NAD(P)-bd_dom_sf"/>
</dbReference>
<dbReference type="InterPro" id="IPR055170">
    <property type="entry name" value="GFO_IDH_MocA-like_dom"/>
</dbReference>
<dbReference type="SUPFAM" id="SSF55347">
    <property type="entry name" value="Glyceraldehyde-3-phosphate dehydrogenase-like, C-terminal domain"/>
    <property type="match status" value="1"/>
</dbReference>
<dbReference type="EMBL" id="ABYI02000023">
    <property type="protein sequence ID" value="EEG73598.1"/>
    <property type="molecule type" value="Genomic_DNA"/>
</dbReference>
<reference evidence="5" key="2">
    <citation type="submission" date="2013-06" db="EMBL/GenBank/DDBJ databases">
        <title>Draft genome sequence of Clostridium hylemonae (DSM 15053).</title>
        <authorList>
            <person name="Sudarsanam P."/>
            <person name="Ley R."/>
            <person name="Guruge J."/>
            <person name="Turnbaugh P.J."/>
            <person name="Mahowald M."/>
            <person name="Liep D."/>
            <person name="Gordon J."/>
        </authorList>
    </citation>
    <scope>NUCLEOTIDE SEQUENCE</scope>
    <source>
        <strain evidence="5">DSM 15053</strain>
    </source>
</reference>
<dbReference type="AlphaFoldDB" id="C0C2H4"/>
<dbReference type="OrthoDB" id="9815825at2"/>
<evidence type="ECO:0000313" key="6">
    <source>
        <dbReference type="Proteomes" id="UP000004893"/>
    </source>
</evidence>
<organism evidence="5 6">
    <name type="scientific">[Clostridium] hylemonae DSM 15053</name>
    <dbReference type="NCBI Taxonomy" id="553973"/>
    <lineage>
        <taxon>Bacteria</taxon>
        <taxon>Bacillati</taxon>
        <taxon>Bacillota</taxon>
        <taxon>Clostridia</taxon>
        <taxon>Lachnospirales</taxon>
        <taxon>Lachnospiraceae</taxon>
    </lineage>
</organism>
<dbReference type="NCBIfam" id="TIGR04380">
    <property type="entry name" value="myo_inos_iolG"/>
    <property type="match status" value="1"/>
</dbReference>